<comment type="caution">
    <text evidence="3">The sequence shown here is derived from an EMBL/GenBank/DDBJ whole genome shotgun (WGS) entry which is preliminary data.</text>
</comment>
<keyword evidence="1" id="KW-0812">Transmembrane</keyword>
<reference evidence="3" key="1">
    <citation type="submission" date="2020-05" db="EMBL/GenBank/DDBJ databases">
        <title>Mycena genomes resolve the evolution of fungal bioluminescence.</title>
        <authorList>
            <person name="Tsai I.J."/>
        </authorList>
    </citation>
    <scope>NUCLEOTIDE SEQUENCE</scope>
    <source>
        <strain evidence="3">160909Yilan</strain>
    </source>
</reference>
<feature type="transmembrane region" description="Helical" evidence="1">
    <location>
        <begin position="78"/>
        <end position="99"/>
    </location>
</feature>
<feature type="transmembrane region" description="Helical" evidence="1">
    <location>
        <begin position="119"/>
        <end position="142"/>
    </location>
</feature>
<keyword evidence="1" id="KW-1133">Transmembrane helix</keyword>
<sequence length="301" mass="33153">MIAKGSKLSSGSCSFFETLFTILITSGAWSMFGSGWGDVDILIQLNWSWGPLPLVGGIVGGLVQGFYIWRIYRLTNKFYWPVAIGLVWTMQQVGLWWYSLKWNIALWHTAELHLLEVPISISHVGNAVTDIIITLALTTTFLKQKKRTKFAETNGMLNRLIRLSIETGALTTITATGDAVMWIGWSRFNMHFAFFLVIAKLYSNVLLATLNCRHPIFLAGSKGWSTVQGTRSGDATLQTAIWHEPNHTGKVSGVSVTPAVSRTGVQVSHSVYVDGHGNSDTIVMRDFNGADDLEKSGGGKL</sequence>
<name>A0A8H6YYA2_9AGAR</name>
<feature type="transmembrane region" description="Helical" evidence="1">
    <location>
        <begin position="12"/>
        <end position="32"/>
    </location>
</feature>
<dbReference type="InterPro" id="IPR045339">
    <property type="entry name" value="DUF6534"/>
</dbReference>
<dbReference type="PANTHER" id="PTHR40465">
    <property type="entry name" value="CHROMOSOME 1, WHOLE GENOME SHOTGUN SEQUENCE"/>
    <property type="match status" value="1"/>
</dbReference>
<dbReference type="Proteomes" id="UP000623467">
    <property type="component" value="Unassembled WGS sequence"/>
</dbReference>
<evidence type="ECO:0000313" key="4">
    <source>
        <dbReference type="Proteomes" id="UP000623467"/>
    </source>
</evidence>
<keyword evidence="1" id="KW-0472">Membrane</keyword>
<dbReference type="OrthoDB" id="10330881at2759"/>
<evidence type="ECO:0000313" key="3">
    <source>
        <dbReference type="EMBL" id="KAF7366934.1"/>
    </source>
</evidence>
<feature type="transmembrane region" description="Helical" evidence="1">
    <location>
        <begin position="52"/>
        <end position="69"/>
    </location>
</feature>
<evidence type="ECO:0000259" key="2">
    <source>
        <dbReference type="Pfam" id="PF20152"/>
    </source>
</evidence>
<gene>
    <name evidence="3" type="ORF">MSAN_00952100</name>
</gene>
<feature type="transmembrane region" description="Helical" evidence="1">
    <location>
        <begin position="191"/>
        <end position="212"/>
    </location>
</feature>
<proteinExistence type="predicted"/>
<evidence type="ECO:0000256" key="1">
    <source>
        <dbReference type="SAM" id="Phobius"/>
    </source>
</evidence>
<accession>A0A8H6YYA2</accession>
<keyword evidence="4" id="KW-1185">Reference proteome</keyword>
<dbReference type="EMBL" id="JACAZH010000006">
    <property type="protein sequence ID" value="KAF7366934.1"/>
    <property type="molecule type" value="Genomic_DNA"/>
</dbReference>
<dbReference type="AlphaFoldDB" id="A0A8H6YYA2"/>
<dbReference type="Pfam" id="PF20152">
    <property type="entry name" value="DUF6534"/>
    <property type="match status" value="1"/>
</dbReference>
<feature type="transmembrane region" description="Helical" evidence="1">
    <location>
        <begin position="163"/>
        <end position="185"/>
    </location>
</feature>
<feature type="domain" description="DUF6534" evidence="2">
    <location>
        <begin position="127"/>
        <end position="214"/>
    </location>
</feature>
<organism evidence="3 4">
    <name type="scientific">Mycena sanguinolenta</name>
    <dbReference type="NCBI Taxonomy" id="230812"/>
    <lineage>
        <taxon>Eukaryota</taxon>
        <taxon>Fungi</taxon>
        <taxon>Dikarya</taxon>
        <taxon>Basidiomycota</taxon>
        <taxon>Agaricomycotina</taxon>
        <taxon>Agaricomycetes</taxon>
        <taxon>Agaricomycetidae</taxon>
        <taxon>Agaricales</taxon>
        <taxon>Marasmiineae</taxon>
        <taxon>Mycenaceae</taxon>
        <taxon>Mycena</taxon>
    </lineage>
</organism>
<protein>
    <recommendedName>
        <fullName evidence="2">DUF6534 domain-containing protein</fullName>
    </recommendedName>
</protein>
<dbReference type="PANTHER" id="PTHR40465:SF1">
    <property type="entry name" value="DUF6534 DOMAIN-CONTAINING PROTEIN"/>
    <property type="match status" value="1"/>
</dbReference>